<protein>
    <recommendedName>
        <fullName evidence="1">NIDO domain-containing protein</fullName>
    </recommendedName>
</protein>
<dbReference type="PANTHER" id="PTHR46160">
    <property type="entry name" value="ALPHA-TECTORIN-RELATED"/>
    <property type="match status" value="1"/>
</dbReference>
<feature type="domain" description="NIDO" evidence="1">
    <location>
        <begin position="74"/>
        <end position="212"/>
    </location>
</feature>
<dbReference type="Pfam" id="PF06119">
    <property type="entry name" value="NIDO"/>
    <property type="match status" value="1"/>
</dbReference>
<evidence type="ECO:0000313" key="2">
    <source>
        <dbReference type="EMBL" id="KAK9965878.1"/>
    </source>
</evidence>
<organism evidence="2 3">
    <name type="scientific">Culter alburnus</name>
    <name type="common">Topmouth culter</name>
    <dbReference type="NCBI Taxonomy" id="194366"/>
    <lineage>
        <taxon>Eukaryota</taxon>
        <taxon>Metazoa</taxon>
        <taxon>Chordata</taxon>
        <taxon>Craniata</taxon>
        <taxon>Vertebrata</taxon>
        <taxon>Euteleostomi</taxon>
        <taxon>Actinopterygii</taxon>
        <taxon>Neopterygii</taxon>
        <taxon>Teleostei</taxon>
        <taxon>Ostariophysi</taxon>
        <taxon>Cypriniformes</taxon>
        <taxon>Xenocyprididae</taxon>
        <taxon>Xenocypridinae</taxon>
        <taxon>Culter</taxon>
    </lineage>
</organism>
<proteinExistence type="predicted"/>
<dbReference type="Proteomes" id="UP001479290">
    <property type="component" value="Unassembled WGS sequence"/>
</dbReference>
<dbReference type="InterPro" id="IPR003886">
    <property type="entry name" value="NIDO_dom"/>
</dbReference>
<sequence>PVFYPFNSAAGDTINPAADDGSSSVVRLLSPFRFFGRTYQQIYVNNNGHLTFNQSSSQYVPYSFPYGGQDVIAGLWTDLDNRARGVVSYHQYTNGSVLTRATLDINNHFPNLTFSASWVFVATWDKVPYYALTNTETSFQVVLISGSSFSFILMNYGDIAVTGHPVEAGYDTENSTDYFMIPGSVNGSFISNLKNSSNVNVPGRWAFRVDGGPKSSQDVIGLQVKLSSFSDLTQSGNIQIVLQQIKQELVKFGLPGSIELKLRKIQKTKP</sequence>
<name>A0AAW1ZYH7_CULAL</name>
<evidence type="ECO:0000259" key="1">
    <source>
        <dbReference type="PROSITE" id="PS51220"/>
    </source>
</evidence>
<accession>A0AAW1ZYH7</accession>
<dbReference type="GO" id="GO:0007160">
    <property type="term" value="P:cell-matrix adhesion"/>
    <property type="evidence" value="ECO:0007669"/>
    <property type="project" value="InterPro"/>
</dbReference>
<dbReference type="AlphaFoldDB" id="A0AAW1ZYH7"/>
<comment type="caution">
    <text evidence="2">The sequence shown here is derived from an EMBL/GenBank/DDBJ whole genome shotgun (WGS) entry which is preliminary data.</text>
</comment>
<feature type="non-terminal residue" evidence="2">
    <location>
        <position position="1"/>
    </location>
</feature>
<keyword evidence="3" id="KW-1185">Reference proteome</keyword>
<dbReference type="PANTHER" id="PTHR46160:SF9">
    <property type="entry name" value="PROTEIN PRY2-RELATED"/>
    <property type="match status" value="1"/>
</dbReference>
<reference evidence="2 3" key="1">
    <citation type="submission" date="2024-05" db="EMBL/GenBank/DDBJ databases">
        <title>A high-quality chromosomal-level genome assembly of Topmouth culter (Culter alburnus).</title>
        <authorList>
            <person name="Zhao H."/>
        </authorList>
    </citation>
    <scope>NUCLEOTIDE SEQUENCE [LARGE SCALE GENOMIC DNA]</scope>
    <source>
        <strain evidence="2">CATC2023</strain>
        <tissue evidence="2">Muscle</tissue>
    </source>
</reference>
<dbReference type="PROSITE" id="PS51220">
    <property type="entry name" value="NIDO"/>
    <property type="match status" value="1"/>
</dbReference>
<dbReference type="InterPro" id="IPR052749">
    <property type="entry name" value="Alpha-tectorin"/>
</dbReference>
<dbReference type="SMART" id="SM00539">
    <property type="entry name" value="NIDO"/>
    <property type="match status" value="1"/>
</dbReference>
<evidence type="ECO:0000313" key="3">
    <source>
        <dbReference type="Proteomes" id="UP001479290"/>
    </source>
</evidence>
<dbReference type="EMBL" id="JAWDJR010000012">
    <property type="protein sequence ID" value="KAK9965878.1"/>
    <property type="molecule type" value="Genomic_DNA"/>
</dbReference>
<gene>
    <name evidence="2" type="ORF">ABG768_004944</name>
</gene>